<keyword evidence="6" id="KW-0479">Metal-binding</keyword>
<dbReference type="AlphaFoldDB" id="A0A0N5A1T8"/>
<dbReference type="GO" id="GO:0038023">
    <property type="term" value="F:signaling receptor activity"/>
    <property type="evidence" value="ECO:0007669"/>
    <property type="project" value="TreeGrafter"/>
</dbReference>
<accession>A0A0N5A1T8</accession>
<evidence type="ECO:0000256" key="4">
    <source>
        <dbReference type="ARBA" id="ARBA00022989"/>
    </source>
</evidence>
<feature type="transmembrane region" description="Helical" evidence="7">
    <location>
        <begin position="256"/>
        <end position="275"/>
    </location>
</feature>
<feature type="binding site" evidence="6">
    <location>
        <position position="329"/>
    </location>
    <ligand>
        <name>Zn(2+)</name>
        <dbReference type="ChEBI" id="CHEBI:29105"/>
    </ligand>
</feature>
<organism evidence="8 9">
    <name type="scientific">Parastrongyloides trichosuri</name>
    <name type="common">Possum-specific nematode worm</name>
    <dbReference type="NCBI Taxonomy" id="131310"/>
    <lineage>
        <taxon>Eukaryota</taxon>
        <taxon>Metazoa</taxon>
        <taxon>Ecdysozoa</taxon>
        <taxon>Nematoda</taxon>
        <taxon>Chromadorea</taxon>
        <taxon>Rhabditida</taxon>
        <taxon>Tylenchina</taxon>
        <taxon>Panagrolaimomorpha</taxon>
        <taxon>Strongyloidoidea</taxon>
        <taxon>Strongyloididae</taxon>
        <taxon>Parastrongyloides</taxon>
    </lineage>
</organism>
<protein>
    <submittedName>
        <fullName evidence="9">ADIPOR-like receptor IZH1</fullName>
    </submittedName>
</protein>
<evidence type="ECO:0000256" key="1">
    <source>
        <dbReference type="ARBA" id="ARBA00004141"/>
    </source>
</evidence>
<keyword evidence="3 7" id="KW-0812">Transmembrane</keyword>
<proteinExistence type="inferred from homology"/>
<evidence type="ECO:0000256" key="3">
    <source>
        <dbReference type="ARBA" id="ARBA00022692"/>
    </source>
</evidence>
<feature type="binding site" evidence="6">
    <location>
        <position position="325"/>
    </location>
    <ligand>
        <name>Zn(2+)</name>
        <dbReference type="ChEBI" id="CHEBI:29105"/>
    </ligand>
</feature>
<evidence type="ECO:0000256" key="7">
    <source>
        <dbReference type="SAM" id="Phobius"/>
    </source>
</evidence>
<comment type="similarity">
    <text evidence="2">Belongs to the ADIPOR family.</text>
</comment>
<dbReference type="PANTHER" id="PTHR20855:SF52">
    <property type="entry name" value="ADIPONECTIN RECEPTOR PROTEIN"/>
    <property type="match status" value="1"/>
</dbReference>
<dbReference type="GO" id="GO:0046872">
    <property type="term" value="F:metal ion binding"/>
    <property type="evidence" value="ECO:0007669"/>
    <property type="project" value="UniProtKB-KW"/>
</dbReference>
<dbReference type="GO" id="GO:0005886">
    <property type="term" value="C:plasma membrane"/>
    <property type="evidence" value="ECO:0007669"/>
    <property type="project" value="TreeGrafter"/>
</dbReference>
<feature type="transmembrane region" description="Helical" evidence="7">
    <location>
        <begin position="159"/>
        <end position="183"/>
    </location>
</feature>
<feature type="transmembrane region" description="Helical" evidence="7">
    <location>
        <begin position="327"/>
        <end position="348"/>
    </location>
</feature>
<dbReference type="GO" id="GO:0033211">
    <property type="term" value="P:adiponectin-activated signaling pathway"/>
    <property type="evidence" value="ECO:0007669"/>
    <property type="project" value="TreeGrafter"/>
</dbReference>
<feature type="transmembrane region" description="Helical" evidence="7">
    <location>
        <begin position="195"/>
        <end position="216"/>
    </location>
</feature>
<evidence type="ECO:0000313" key="9">
    <source>
        <dbReference type="WBParaSite" id="PTRK_0001558600.1"/>
    </source>
</evidence>
<dbReference type="Pfam" id="PF03006">
    <property type="entry name" value="HlyIII"/>
    <property type="match status" value="1"/>
</dbReference>
<keyword evidence="4 7" id="KW-1133">Transmembrane helix</keyword>
<name>A0A0N5A1T8_PARTI</name>
<dbReference type="Proteomes" id="UP000038045">
    <property type="component" value="Unplaced"/>
</dbReference>
<keyword evidence="8" id="KW-1185">Reference proteome</keyword>
<dbReference type="WBParaSite" id="PTRK_0001558600.1">
    <property type="protein sequence ID" value="PTRK_0001558600.1"/>
    <property type="gene ID" value="PTRK_0001558600"/>
</dbReference>
<comment type="subcellular location">
    <subcellularLocation>
        <location evidence="1">Membrane</location>
        <topology evidence="1">Multi-pass membrane protein</topology>
    </subcellularLocation>
</comment>
<feature type="transmembrane region" description="Helical" evidence="7">
    <location>
        <begin position="222"/>
        <end position="244"/>
    </location>
</feature>
<evidence type="ECO:0000256" key="6">
    <source>
        <dbReference type="PIRSR" id="PIRSR604254-1"/>
    </source>
</evidence>
<reference evidence="9" key="1">
    <citation type="submission" date="2017-02" db="UniProtKB">
        <authorList>
            <consortium name="WormBaseParasite"/>
        </authorList>
    </citation>
    <scope>IDENTIFICATION</scope>
</reference>
<dbReference type="InterPro" id="IPR004254">
    <property type="entry name" value="AdipoR/HlyIII-related"/>
</dbReference>
<evidence type="ECO:0000256" key="5">
    <source>
        <dbReference type="ARBA" id="ARBA00023136"/>
    </source>
</evidence>
<evidence type="ECO:0000313" key="8">
    <source>
        <dbReference type="Proteomes" id="UP000038045"/>
    </source>
</evidence>
<evidence type="ECO:0000256" key="2">
    <source>
        <dbReference type="ARBA" id="ARBA00007018"/>
    </source>
</evidence>
<keyword evidence="5 7" id="KW-0472">Membrane</keyword>
<sequence>MDCNNSRETLSTTLSSLPDEEIKESDNIPDTVMYRSEEDNISLASSISTLDCDFESHIHDDILESFRTNVQRKIILFFNSFPKIVNFEHLPEWLKDNQFITSGYREPSDSIKNVFLSLTQYHNETINIWSHLLGSLIFISMCLWFGTRNDLLIPLNTKLIFLPFFIGAITCMSCSALFHLFLFKSQKFGNFFAKLDYSGIALLIIGSFIPWIYFTFMCHKHLVILYITMIVIMGILAIIVSLFDKFAEPKYRSLRAGVFLTMGLSAIVPGIHLLLVESWEIIVEDELLVWNIIMGCMYVVGALQYALRFPERCCMGKFDYLFHSHQFFHVFVVMAAFLHFFGLCRVAMIKMGSGSCQEQEIESGLTVWKKWFGTFG</sequence>
<dbReference type="PANTHER" id="PTHR20855">
    <property type="entry name" value="ADIPOR/PROGESTIN RECEPTOR-RELATED"/>
    <property type="match status" value="1"/>
</dbReference>
<keyword evidence="6" id="KW-0862">Zinc</keyword>
<feature type="transmembrane region" description="Helical" evidence="7">
    <location>
        <begin position="287"/>
        <end position="307"/>
    </location>
</feature>
<dbReference type="STRING" id="131310.A0A0N5A1T8"/>
<feature type="transmembrane region" description="Helical" evidence="7">
    <location>
        <begin position="128"/>
        <end position="147"/>
    </location>
</feature>
<feature type="binding site" evidence="6">
    <location>
        <position position="179"/>
    </location>
    <ligand>
        <name>Zn(2+)</name>
        <dbReference type="ChEBI" id="CHEBI:29105"/>
    </ligand>
</feature>